<dbReference type="InterPro" id="IPR001128">
    <property type="entry name" value="Cyt_P450"/>
</dbReference>
<keyword evidence="13" id="KW-1185">Reference proteome</keyword>
<keyword evidence="10" id="KW-0503">Monooxygenase</keyword>
<evidence type="ECO:0000256" key="4">
    <source>
        <dbReference type="ARBA" id="ARBA00022692"/>
    </source>
</evidence>
<dbReference type="InterPro" id="IPR017972">
    <property type="entry name" value="Cyt_P450_CS"/>
</dbReference>
<comment type="similarity">
    <text evidence="3 10">Belongs to the cytochrome P450 family.</text>
</comment>
<dbReference type="InterPro" id="IPR036396">
    <property type="entry name" value="Cyt_P450_sf"/>
</dbReference>
<name>A0AAN8Z7J9_9MAGN</name>
<dbReference type="GO" id="GO:0016705">
    <property type="term" value="F:oxidoreductase activity, acting on paired donors, with incorporation or reduction of molecular oxygen"/>
    <property type="evidence" value="ECO:0007669"/>
    <property type="project" value="InterPro"/>
</dbReference>
<keyword evidence="7 10" id="KW-0560">Oxidoreductase</keyword>
<dbReference type="AlphaFoldDB" id="A0AAN8Z7J9"/>
<dbReference type="CDD" id="cd11043">
    <property type="entry name" value="CYP90-like"/>
    <property type="match status" value="1"/>
</dbReference>
<proteinExistence type="inferred from homology"/>
<accession>A0AAN8Z7J9</accession>
<keyword evidence="6 11" id="KW-1133">Transmembrane helix</keyword>
<comment type="cofactor">
    <cofactor evidence="1 9">
        <name>heme</name>
        <dbReference type="ChEBI" id="CHEBI:30413"/>
    </cofactor>
</comment>
<dbReference type="GO" id="GO:0005506">
    <property type="term" value="F:iron ion binding"/>
    <property type="evidence" value="ECO:0007669"/>
    <property type="project" value="InterPro"/>
</dbReference>
<evidence type="ECO:0000256" key="8">
    <source>
        <dbReference type="ARBA" id="ARBA00023004"/>
    </source>
</evidence>
<dbReference type="EMBL" id="JBAMMX010000014">
    <property type="protein sequence ID" value="KAK6927856.1"/>
    <property type="molecule type" value="Genomic_DNA"/>
</dbReference>
<comment type="caution">
    <text evidence="12">The sequence shown here is derived from an EMBL/GenBank/DDBJ whole genome shotgun (WGS) entry which is preliminary data.</text>
</comment>
<gene>
    <name evidence="12" type="ORF">RJ641_006447</name>
</gene>
<dbReference type="PANTHER" id="PTHR24286">
    <property type="entry name" value="CYTOCHROME P450 26"/>
    <property type="match status" value="1"/>
</dbReference>
<protein>
    <submittedName>
        <fullName evidence="12">Cytochrome P450</fullName>
    </submittedName>
</protein>
<dbReference type="Gene3D" id="1.10.630.10">
    <property type="entry name" value="Cytochrome P450"/>
    <property type="match status" value="1"/>
</dbReference>
<dbReference type="InterPro" id="IPR002401">
    <property type="entry name" value="Cyt_P450_E_grp-I"/>
</dbReference>
<evidence type="ECO:0000313" key="13">
    <source>
        <dbReference type="Proteomes" id="UP001370490"/>
    </source>
</evidence>
<reference evidence="12 13" key="1">
    <citation type="submission" date="2023-12" db="EMBL/GenBank/DDBJ databases">
        <title>A high-quality genome assembly for Dillenia turbinata (Dilleniales).</title>
        <authorList>
            <person name="Chanderbali A."/>
        </authorList>
    </citation>
    <scope>NUCLEOTIDE SEQUENCE [LARGE SCALE GENOMIC DNA]</scope>
    <source>
        <strain evidence="12">LSX21</strain>
        <tissue evidence="12">Leaf</tissue>
    </source>
</reference>
<sequence>MNSIIQNLATIEMTPVFPLVMVIVVLASFSLIFLIHNDKCDSKCSTLPPGNSGWPFIGESLELLKFCSGGCPEKFILDRMNKFSSHAFRTSLLGQDAVVFCGSSGNKFLFSNENKLVKAWWPRSMMKPLFFPTPMTTSTNEFTKKMRGSVHEFLNGETLQQFIGLMDAMEKEHLEIKWSPYGEVEVFPLMRKFNFTLACRLFMGVNDPNLISKMAEPFLLVSTGFMSLPINFPGTAYNHAMKGGKILREEVLKIVRQRKAQVFEKKLDFREAKDLLSRMLYATDENNMFADELEIANTIISLLNAGNEPISATISFVLKYLAELPHIYDEVLKEQMEIAMSKRPGEWLNWKDIQKMKYTWNVVSETMRIASPAHGAFREVISDFTFAGFTIPKGWKAVWTTHSTHKNPKYFPNPEKFEPSRFEGNGPAPYTYVPFGGGPRMCPGIQYTQLQVLSFIHNVVIKFKWEKHFPNEKITYRPLPCVENGLPIRLLPHQT</sequence>
<keyword evidence="11" id="KW-0472">Membrane</keyword>
<evidence type="ECO:0000256" key="11">
    <source>
        <dbReference type="SAM" id="Phobius"/>
    </source>
</evidence>
<dbReference type="PRINTS" id="PR00463">
    <property type="entry name" value="EP450I"/>
</dbReference>
<evidence type="ECO:0000256" key="6">
    <source>
        <dbReference type="ARBA" id="ARBA00022989"/>
    </source>
</evidence>
<evidence type="ECO:0000256" key="3">
    <source>
        <dbReference type="ARBA" id="ARBA00010617"/>
    </source>
</evidence>
<keyword evidence="8 9" id="KW-0408">Iron</keyword>
<evidence type="ECO:0000256" key="1">
    <source>
        <dbReference type="ARBA" id="ARBA00001971"/>
    </source>
</evidence>
<keyword evidence="9 10" id="KW-0349">Heme</keyword>
<dbReference type="Proteomes" id="UP001370490">
    <property type="component" value="Unassembled WGS sequence"/>
</dbReference>
<dbReference type="PANTHER" id="PTHR24286:SF53">
    <property type="entry name" value="BETA-AMYRIN 28-OXIDASE-LIKE"/>
    <property type="match status" value="1"/>
</dbReference>
<organism evidence="12 13">
    <name type="scientific">Dillenia turbinata</name>
    <dbReference type="NCBI Taxonomy" id="194707"/>
    <lineage>
        <taxon>Eukaryota</taxon>
        <taxon>Viridiplantae</taxon>
        <taxon>Streptophyta</taxon>
        <taxon>Embryophyta</taxon>
        <taxon>Tracheophyta</taxon>
        <taxon>Spermatophyta</taxon>
        <taxon>Magnoliopsida</taxon>
        <taxon>eudicotyledons</taxon>
        <taxon>Gunneridae</taxon>
        <taxon>Pentapetalae</taxon>
        <taxon>Dilleniales</taxon>
        <taxon>Dilleniaceae</taxon>
        <taxon>Dillenia</taxon>
    </lineage>
</organism>
<dbReference type="Pfam" id="PF00067">
    <property type="entry name" value="p450"/>
    <property type="match status" value="1"/>
</dbReference>
<evidence type="ECO:0000256" key="10">
    <source>
        <dbReference type="RuleBase" id="RU000461"/>
    </source>
</evidence>
<dbReference type="GO" id="GO:0016020">
    <property type="term" value="C:membrane"/>
    <property type="evidence" value="ECO:0007669"/>
    <property type="project" value="UniProtKB-SubCell"/>
</dbReference>
<evidence type="ECO:0000256" key="2">
    <source>
        <dbReference type="ARBA" id="ARBA00004167"/>
    </source>
</evidence>
<evidence type="ECO:0000313" key="12">
    <source>
        <dbReference type="EMBL" id="KAK6927856.1"/>
    </source>
</evidence>
<keyword evidence="4 11" id="KW-0812">Transmembrane</keyword>
<feature type="transmembrane region" description="Helical" evidence="11">
    <location>
        <begin position="16"/>
        <end position="35"/>
    </location>
</feature>
<dbReference type="FunFam" id="1.10.630.10:FF:000022">
    <property type="entry name" value="Taxadiene 5-alpha hydroxylase"/>
    <property type="match status" value="1"/>
</dbReference>
<dbReference type="SUPFAM" id="SSF48264">
    <property type="entry name" value="Cytochrome P450"/>
    <property type="match status" value="1"/>
</dbReference>
<dbReference type="GO" id="GO:0004497">
    <property type="term" value="F:monooxygenase activity"/>
    <property type="evidence" value="ECO:0007669"/>
    <property type="project" value="UniProtKB-KW"/>
</dbReference>
<dbReference type="PRINTS" id="PR00385">
    <property type="entry name" value="P450"/>
</dbReference>
<dbReference type="GO" id="GO:0020037">
    <property type="term" value="F:heme binding"/>
    <property type="evidence" value="ECO:0007669"/>
    <property type="project" value="InterPro"/>
</dbReference>
<evidence type="ECO:0000256" key="9">
    <source>
        <dbReference type="PIRSR" id="PIRSR602401-1"/>
    </source>
</evidence>
<feature type="binding site" description="axial binding residue" evidence="9">
    <location>
        <position position="442"/>
    </location>
    <ligand>
        <name>heme</name>
        <dbReference type="ChEBI" id="CHEBI:30413"/>
    </ligand>
    <ligandPart>
        <name>Fe</name>
        <dbReference type="ChEBI" id="CHEBI:18248"/>
    </ligandPart>
</feature>
<keyword evidence="5 9" id="KW-0479">Metal-binding</keyword>
<dbReference type="PROSITE" id="PS00086">
    <property type="entry name" value="CYTOCHROME_P450"/>
    <property type="match status" value="1"/>
</dbReference>
<dbReference type="GO" id="GO:0016125">
    <property type="term" value="P:sterol metabolic process"/>
    <property type="evidence" value="ECO:0007669"/>
    <property type="project" value="TreeGrafter"/>
</dbReference>
<evidence type="ECO:0000256" key="5">
    <source>
        <dbReference type="ARBA" id="ARBA00022723"/>
    </source>
</evidence>
<evidence type="ECO:0000256" key="7">
    <source>
        <dbReference type="ARBA" id="ARBA00023002"/>
    </source>
</evidence>
<comment type="subcellular location">
    <subcellularLocation>
        <location evidence="2">Membrane</location>
        <topology evidence="2">Single-pass membrane protein</topology>
    </subcellularLocation>
</comment>